<name>A0ABX8A9Y6_9BRAD</name>
<evidence type="ECO:0000313" key="2">
    <source>
        <dbReference type="Proteomes" id="UP000682843"/>
    </source>
</evidence>
<evidence type="ECO:0008006" key="3">
    <source>
        <dbReference type="Google" id="ProtNLM"/>
    </source>
</evidence>
<organism evidence="1 2">
    <name type="scientific">Tardiphaga alba</name>
    <dbReference type="NCBI Taxonomy" id="340268"/>
    <lineage>
        <taxon>Bacteria</taxon>
        <taxon>Pseudomonadati</taxon>
        <taxon>Pseudomonadota</taxon>
        <taxon>Alphaproteobacteria</taxon>
        <taxon>Hyphomicrobiales</taxon>
        <taxon>Nitrobacteraceae</taxon>
        <taxon>Tardiphaga</taxon>
    </lineage>
</organism>
<keyword evidence="2" id="KW-1185">Reference proteome</keyword>
<sequence>MMFGITTPDAIALGMMLIAVVAMLKGGNSGAAAKEKAVREATMVGIAGGIVDANQFSDYVKVGDKLAIALHRHAEALEKQHEVRHTNALEELADKVDALLAVRADPAPRRK</sequence>
<dbReference type="RefSeq" id="WP_211909143.1">
    <property type="nucleotide sequence ID" value="NZ_CP036498.1"/>
</dbReference>
<accession>A0ABX8A9Y6</accession>
<reference evidence="1 2" key="1">
    <citation type="submission" date="2019-02" db="EMBL/GenBank/DDBJ databases">
        <title>Emended description of the genus Rhodopseudomonas and description of Rhodopseudomonas albus sp. nov., a non-phototrophic, heavy-metal-tolerant bacterium isolated from garden soil.</title>
        <authorList>
            <person name="Bao Z."/>
            <person name="Cao W.W."/>
            <person name="Sato Y."/>
            <person name="Nishizawa T."/>
            <person name="Zhao J."/>
            <person name="Guo Y."/>
            <person name="Ohta H."/>
        </authorList>
    </citation>
    <scope>NUCLEOTIDE SEQUENCE [LARGE SCALE GENOMIC DNA]</scope>
    <source>
        <strain evidence="1 2">SK50-23</strain>
    </source>
</reference>
<dbReference type="EMBL" id="CP036498">
    <property type="protein sequence ID" value="QUS40561.1"/>
    <property type="molecule type" value="Genomic_DNA"/>
</dbReference>
<dbReference type="Proteomes" id="UP000682843">
    <property type="component" value="Chromosome"/>
</dbReference>
<evidence type="ECO:0000313" key="1">
    <source>
        <dbReference type="EMBL" id="QUS40561.1"/>
    </source>
</evidence>
<protein>
    <recommendedName>
        <fullName evidence="3">Holin</fullName>
    </recommendedName>
</protein>
<proteinExistence type="predicted"/>
<gene>
    <name evidence="1" type="ORF">RPMA_18255</name>
</gene>